<organism evidence="2 3">
    <name type="scientific">Byssothecium circinans</name>
    <dbReference type="NCBI Taxonomy" id="147558"/>
    <lineage>
        <taxon>Eukaryota</taxon>
        <taxon>Fungi</taxon>
        <taxon>Dikarya</taxon>
        <taxon>Ascomycota</taxon>
        <taxon>Pezizomycotina</taxon>
        <taxon>Dothideomycetes</taxon>
        <taxon>Pleosporomycetidae</taxon>
        <taxon>Pleosporales</taxon>
        <taxon>Massarineae</taxon>
        <taxon>Massarinaceae</taxon>
        <taxon>Byssothecium</taxon>
    </lineage>
</organism>
<evidence type="ECO:0000313" key="3">
    <source>
        <dbReference type="Proteomes" id="UP000800035"/>
    </source>
</evidence>
<dbReference type="AlphaFoldDB" id="A0A6A5U4M5"/>
<dbReference type="InterPro" id="IPR037238">
    <property type="entry name" value="YbiA-like_sf"/>
</dbReference>
<dbReference type="CDD" id="cd15457">
    <property type="entry name" value="NADAR"/>
    <property type="match status" value="1"/>
</dbReference>
<dbReference type="Gene3D" id="1.10.357.40">
    <property type="entry name" value="YbiA-like"/>
    <property type="match status" value="1"/>
</dbReference>
<name>A0A6A5U4M5_9PLEO</name>
<dbReference type="Pfam" id="PF08719">
    <property type="entry name" value="NADAR"/>
    <property type="match status" value="1"/>
</dbReference>
<dbReference type="SUPFAM" id="SSF143990">
    <property type="entry name" value="YbiA-like"/>
    <property type="match status" value="1"/>
</dbReference>
<feature type="domain" description="NADAR" evidence="1">
    <location>
        <begin position="18"/>
        <end position="172"/>
    </location>
</feature>
<evidence type="ECO:0000313" key="2">
    <source>
        <dbReference type="EMBL" id="KAF1959795.1"/>
    </source>
</evidence>
<dbReference type="InterPro" id="IPR012816">
    <property type="entry name" value="NADAR"/>
</dbReference>
<sequence length="187" mass="21597">MSVTASASTTTPASKPVYFWKPTQGNGYLGQWYWSPFTHNNDTYHTAEMWMMVQKARLFGDEDVAVQMLATTDPRRHKALGREVKGFREGVWDANKRQIVTEGNMHKFTISDDAEMLRGMLFETGERELVEASPMDRIWSIGYAEKNAEFNRKRWGQNLLGKVLMDVRTRLRELEKEKEKGEGLEGE</sequence>
<reference evidence="2" key="1">
    <citation type="journal article" date="2020" name="Stud. Mycol.">
        <title>101 Dothideomycetes genomes: a test case for predicting lifestyles and emergence of pathogens.</title>
        <authorList>
            <person name="Haridas S."/>
            <person name="Albert R."/>
            <person name="Binder M."/>
            <person name="Bloem J."/>
            <person name="Labutti K."/>
            <person name="Salamov A."/>
            <person name="Andreopoulos B."/>
            <person name="Baker S."/>
            <person name="Barry K."/>
            <person name="Bills G."/>
            <person name="Bluhm B."/>
            <person name="Cannon C."/>
            <person name="Castanera R."/>
            <person name="Culley D."/>
            <person name="Daum C."/>
            <person name="Ezra D."/>
            <person name="Gonzalez J."/>
            <person name="Henrissat B."/>
            <person name="Kuo A."/>
            <person name="Liang C."/>
            <person name="Lipzen A."/>
            <person name="Lutzoni F."/>
            <person name="Magnuson J."/>
            <person name="Mondo S."/>
            <person name="Nolan M."/>
            <person name="Ohm R."/>
            <person name="Pangilinan J."/>
            <person name="Park H.-J."/>
            <person name="Ramirez L."/>
            <person name="Alfaro M."/>
            <person name="Sun H."/>
            <person name="Tritt A."/>
            <person name="Yoshinaga Y."/>
            <person name="Zwiers L.-H."/>
            <person name="Turgeon B."/>
            <person name="Goodwin S."/>
            <person name="Spatafora J."/>
            <person name="Crous P."/>
            <person name="Grigoriev I."/>
        </authorList>
    </citation>
    <scope>NUCLEOTIDE SEQUENCE</scope>
    <source>
        <strain evidence="2">CBS 675.92</strain>
    </source>
</reference>
<protein>
    <submittedName>
        <fullName evidence="2">DUF1768-domain-containing protein</fullName>
    </submittedName>
</protein>
<dbReference type="Proteomes" id="UP000800035">
    <property type="component" value="Unassembled WGS sequence"/>
</dbReference>
<proteinExistence type="predicted"/>
<dbReference type="NCBIfam" id="TIGR02464">
    <property type="entry name" value="ribofla_fusion"/>
    <property type="match status" value="1"/>
</dbReference>
<keyword evidence="3" id="KW-1185">Reference proteome</keyword>
<accession>A0A6A5U4M5</accession>
<gene>
    <name evidence="2" type="ORF">CC80DRAFT_545229</name>
</gene>
<dbReference type="OrthoDB" id="206452at2759"/>
<evidence type="ECO:0000259" key="1">
    <source>
        <dbReference type="Pfam" id="PF08719"/>
    </source>
</evidence>
<dbReference type="EMBL" id="ML976984">
    <property type="protein sequence ID" value="KAF1959795.1"/>
    <property type="molecule type" value="Genomic_DNA"/>
</dbReference>